<evidence type="ECO:0008006" key="4">
    <source>
        <dbReference type="Google" id="ProtNLM"/>
    </source>
</evidence>
<evidence type="ECO:0000256" key="1">
    <source>
        <dbReference type="SAM" id="MobiDB-lite"/>
    </source>
</evidence>
<proteinExistence type="predicted"/>
<dbReference type="EMBL" id="BAABJP010000036">
    <property type="protein sequence ID" value="GAA5166802.1"/>
    <property type="molecule type" value="Genomic_DNA"/>
</dbReference>
<reference evidence="3" key="1">
    <citation type="journal article" date="2019" name="Int. J. Syst. Evol. Microbiol.">
        <title>The Global Catalogue of Microorganisms (GCM) 10K type strain sequencing project: providing services to taxonomists for standard genome sequencing and annotation.</title>
        <authorList>
            <consortium name="The Broad Institute Genomics Platform"/>
            <consortium name="The Broad Institute Genome Sequencing Center for Infectious Disease"/>
            <person name="Wu L."/>
            <person name="Ma J."/>
        </authorList>
    </citation>
    <scope>NUCLEOTIDE SEQUENCE [LARGE SCALE GENOMIC DNA]</scope>
    <source>
        <strain evidence="3">JCM 18303</strain>
    </source>
</reference>
<organism evidence="2 3">
    <name type="scientific">Pseudonocardia eucalypti</name>
    <dbReference type="NCBI Taxonomy" id="648755"/>
    <lineage>
        <taxon>Bacteria</taxon>
        <taxon>Bacillati</taxon>
        <taxon>Actinomycetota</taxon>
        <taxon>Actinomycetes</taxon>
        <taxon>Pseudonocardiales</taxon>
        <taxon>Pseudonocardiaceae</taxon>
        <taxon>Pseudonocardia</taxon>
    </lineage>
</organism>
<keyword evidence="3" id="KW-1185">Reference proteome</keyword>
<dbReference type="Proteomes" id="UP001428817">
    <property type="component" value="Unassembled WGS sequence"/>
</dbReference>
<sequence length="154" mass="17660">MALDNLPRGWPGPDGSEDVDHWRIREIRQLWREACEVSEVCQWIPTVSGWTRAIPAIGQVTLGHPTVMIVQLRTGQRPEHLQAAAPQIARDMHLGEVRVTPIRERWVRVELLAVPKPPTRLLPPTRPTTLRRGPSGAWTKRLHPWRLRKPEQPS</sequence>
<evidence type="ECO:0000313" key="2">
    <source>
        <dbReference type="EMBL" id="GAA5166802.1"/>
    </source>
</evidence>
<gene>
    <name evidence="2" type="ORF">GCM10023321_58500</name>
</gene>
<comment type="caution">
    <text evidence="2">The sequence shown here is derived from an EMBL/GenBank/DDBJ whole genome shotgun (WGS) entry which is preliminary data.</text>
</comment>
<protein>
    <recommendedName>
        <fullName evidence="4">DUF721 domain-containing protein</fullName>
    </recommendedName>
</protein>
<feature type="region of interest" description="Disordered" evidence="1">
    <location>
        <begin position="120"/>
        <end position="142"/>
    </location>
</feature>
<name>A0ABP9QSF7_9PSEU</name>
<evidence type="ECO:0000313" key="3">
    <source>
        <dbReference type="Proteomes" id="UP001428817"/>
    </source>
</evidence>
<accession>A0ABP9QSF7</accession>